<sequence>MSILKRTIRTAAVLAGATAALLGLGTVSAHAGTAPGVMAKPRLTINKLGGDQCQLTVITTVGMTQAQAQYQVDNRATARIEVWADDLVYDNRVYKAPNALMTASKYDGGLIITAQPKLPCFYLDEDQSQNFDAEGDEIYVKVVFEGPGYSRMAKNSNVVNGRW</sequence>
<accession>A0A917Z3U1</accession>
<evidence type="ECO:0000313" key="2">
    <source>
        <dbReference type="EMBL" id="GGO72130.1"/>
    </source>
</evidence>
<keyword evidence="3" id="KW-1185">Reference proteome</keyword>
<reference evidence="2" key="2">
    <citation type="submission" date="2020-09" db="EMBL/GenBank/DDBJ databases">
        <authorList>
            <person name="Sun Q."/>
            <person name="Zhou Y."/>
        </authorList>
    </citation>
    <scope>NUCLEOTIDE SEQUENCE</scope>
    <source>
        <strain evidence="2">CGMCC 4.7368</strain>
    </source>
</reference>
<evidence type="ECO:0000256" key="1">
    <source>
        <dbReference type="SAM" id="SignalP"/>
    </source>
</evidence>
<dbReference type="AlphaFoldDB" id="A0A917Z3U1"/>
<feature type="signal peptide" evidence="1">
    <location>
        <begin position="1"/>
        <end position="31"/>
    </location>
</feature>
<dbReference type="Proteomes" id="UP000646523">
    <property type="component" value="Unassembled WGS sequence"/>
</dbReference>
<organism evidence="2 3">
    <name type="scientific">Nonomuraea cavernae</name>
    <dbReference type="NCBI Taxonomy" id="2045107"/>
    <lineage>
        <taxon>Bacteria</taxon>
        <taxon>Bacillati</taxon>
        <taxon>Actinomycetota</taxon>
        <taxon>Actinomycetes</taxon>
        <taxon>Streptosporangiales</taxon>
        <taxon>Streptosporangiaceae</taxon>
        <taxon>Nonomuraea</taxon>
    </lineage>
</organism>
<proteinExistence type="predicted"/>
<dbReference type="RefSeq" id="WP_189125588.1">
    <property type="nucleotide sequence ID" value="NZ_BMNH01000011.1"/>
</dbReference>
<name>A0A917Z3U1_9ACTN</name>
<gene>
    <name evidence="2" type="ORF">GCM10012289_39460</name>
</gene>
<keyword evidence="1" id="KW-0732">Signal</keyword>
<comment type="caution">
    <text evidence="2">The sequence shown here is derived from an EMBL/GenBank/DDBJ whole genome shotgun (WGS) entry which is preliminary data.</text>
</comment>
<protein>
    <submittedName>
        <fullName evidence="2">Uncharacterized protein</fullName>
    </submittedName>
</protein>
<dbReference type="EMBL" id="BMNH01000011">
    <property type="protein sequence ID" value="GGO72130.1"/>
    <property type="molecule type" value="Genomic_DNA"/>
</dbReference>
<evidence type="ECO:0000313" key="3">
    <source>
        <dbReference type="Proteomes" id="UP000646523"/>
    </source>
</evidence>
<reference evidence="2" key="1">
    <citation type="journal article" date="2014" name="Int. J. Syst. Evol. Microbiol.">
        <title>Complete genome sequence of Corynebacterium casei LMG S-19264T (=DSM 44701T), isolated from a smear-ripened cheese.</title>
        <authorList>
            <consortium name="US DOE Joint Genome Institute (JGI-PGF)"/>
            <person name="Walter F."/>
            <person name="Albersmeier A."/>
            <person name="Kalinowski J."/>
            <person name="Ruckert C."/>
        </authorList>
    </citation>
    <scope>NUCLEOTIDE SEQUENCE</scope>
    <source>
        <strain evidence="2">CGMCC 4.7368</strain>
    </source>
</reference>
<feature type="chain" id="PRO_5037817261" evidence="1">
    <location>
        <begin position="32"/>
        <end position="163"/>
    </location>
</feature>